<dbReference type="Proteomes" id="UP000625711">
    <property type="component" value="Unassembled WGS sequence"/>
</dbReference>
<proteinExistence type="predicted"/>
<name>A0A834IQW3_RHYFE</name>
<gene>
    <name evidence="1" type="ORF">GWI33_008552</name>
</gene>
<keyword evidence="2" id="KW-1185">Reference proteome</keyword>
<organism evidence="1 2">
    <name type="scientific">Rhynchophorus ferrugineus</name>
    <name type="common">Red palm weevil</name>
    <name type="synonym">Curculio ferrugineus</name>
    <dbReference type="NCBI Taxonomy" id="354439"/>
    <lineage>
        <taxon>Eukaryota</taxon>
        <taxon>Metazoa</taxon>
        <taxon>Ecdysozoa</taxon>
        <taxon>Arthropoda</taxon>
        <taxon>Hexapoda</taxon>
        <taxon>Insecta</taxon>
        <taxon>Pterygota</taxon>
        <taxon>Neoptera</taxon>
        <taxon>Endopterygota</taxon>
        <taxon>Coleoptera</taxon>
        <taxon>Polyphaga</taxon>
        <taxon>Cucujiformia</taxon>
        <taxon>Curculionidae</taxon>
        <taxon>Dryophthorinae</taxon>
        <taxon>Rhynchophorus</taxon>
    </lineage>
</organism>
<protein>
    <submittedName>
        <fullName evidence="1">Uncharacterized protein</fullName>
    </submittedName>
</protein>
<dbReference type="EMBL" id="JAACXV010000403">
    <property type="protein sequence ID" value="KAF7278337.1"/>
    <property type="molecule type" value="Genomic_DNA"/>
</dbReference>
<sequence>MLINTAIFAPGVVAVLRRGQHANEAPPSRPLVAATTAATAAGRLSAEGARFAPASPVVGRGVGENMLSVMVGRKSFPVALNLSEASNEFLHRWIRGEWRRL</sequence>
<reference evidence="1" key="1">
    <citation type="submission" date="2020-08" db="EMBL/GenBank/DDBJ databases">
        <title>Genome sequencing and assembly of the red palm weevil Rhynchophorus ferrugineus.</title>
        <authorList>
            <person name="Dias G.B."/>
            <person name="Bergman C.M."/>
            <person name="Manee M."/>
        </authorList>
    </citation>
    <scope>NUCLEOTIDE SEQUENCE</scope>
    <source>
        <strain evidence="1">AA-2017</strain>
        <tissue evidence="1">Whole larva</tissue>
    </source>
</reference>
<evidence type="ECO:0000313" key="2">
    <source>
        <dbReference type="Proteomes" id="UP000625711"/>
    </source>
</evidence>
<comment type="caution">
    <text evidence="1">The sequence shown here is derived from an EMBL/GenBank/DDBJ whole genome shotgun (WGS) entry which is preliminary data.</text>
</comment>
<accession>A0A834IQW3</accession>
<evidence type="ECO:0000313" key="1">
    <source>
        <dbReference type="EMBL" id="KAF7278337.1"/>
    </source>
</evidence>
<dbReference type="AlphaFoldDB" id="A0A834IQW3"/>